<evidence type="ECO:0000313" key="5">
    <source>
        <dbReference type="Proteomes" id="UP000223913"/>
    </source>
</evidence>
<dbReference type="GO" id="GO:0009103">
    <property type="term" value="P:lipopolysaccharide biosynthetic process"/>
    <property type="evidence" value="ECO:0007669"/>
    <property type="project" value="TreeGrafter"/>
</dbReference>
<dbReference type="PANTHER" id="PTHR46401:SF2">
    <property type="entry name" value="GLYCOSYLTRANSFERASE WBBK-RELATED"/>
    <property type="match status" value="1"/>
</dbReference>
<dbReference type="PANTHER" id="PTHR46401">
    <property type="entry name" value="GLYCOSYLTRANSFERASE WBBK-RELATED"/>
    <property type="match status" value="1"/>
</dbReference>
<evidence type="ECO:0000259" key="3">
    <source>
        <dbReference type="Pfam" id="PF13439"/>
    </source>
</evidence>
<feature type="domain" description="Glycosyl transferase family 1" evidence="2">
    <location>
        <begin position="193"/>
        <end position="352"/>
    </location>
</feature>
<name>A0A2D0N5N0_FLAN2</name>
<dbReference type="EMBL" id="PDUD01000030">
    <property type="protein sequence ID" value="PHN03690.1"/>
    <property type="molecule type" value="Genomic_DNA"/>
</dbReference>
<protein>
    <submittedName>
        <fullName evidence="4">Glycosyltransferase</fullName>
    </submittedName>
</protein>
<keyword evidence="1 4" id="KW-0808">Transferase</keyword>
<dbReference type="SUPFAM" id="SSF53756">
    <property type="entry name" value="UDP-Glycosyltransferase/glycogen phosphorylase"/>
    <property type="match status" value="1"/>
</dbReference>
<gene>
    <name evidence="4" type="ORF">CRP01_25925</name>
</gene>
<reference evidence="4 5" key="1">
    <citation type="submission" date="2017-10" db="EMBL/GenBank/DDBJ databases">
        <title>The draft genome sequence of Lewinella nigricans NBRC 102662.</title>
        <authorList>
            <person name="Wang K."/>
        </authorList>
    </citation>
    <scope>NUCLEOTIDE SEQUENCE [LARGE SCALE GENOMIC DNA]</scope>
    <source>
        <strain evidence="4 5">NBRC 102662</strain>
    </source>
</reference>
<dbReference type="AlphaFoldDB" id="A0A2D0N5N0"/>
<dbReference type="GO" id="GO:0016757">
    <property type="term" value="F:glycosyltransferase activity"/>
    <property type="evidence" value="ECO:0007669"/>
    <property type="project" value="InterPro"/>
</dbReference>
<accession>A0A2D0N5N0</accession>
<comment type="caution">
    <text evidence="4">The sequence shown here is derived from an EMBL/GenBank/DDBJ whole genome shotgun (WGS) entry which is preliminary data.</text>
</comment>
<dbReference type="Gene3D" id="3.40.50.2000">
    <property type="entry name" value="Glycogen Phosphorylase B"/>
    <property type="match status" value="2"/>
</dbReference>
<evidence type="ECO:0000313" key="4">
    <source>
        <dbReference type="EMBL" id="PHN03690.1"/>
    </source>
</evidence>
<dbReference type="Pfam" id="PF13439">
    <property type="entry name" value="Glyco_transf_4"/>
    <property type="match status" value="1"/>
</dbReference>
<dbReference type="OrthoDB" id="798298at2"/>
<keyword evidence="5" id="KW-1185">Reference proteome</keyword>
<organism evidence="4 5">
    <name type="scientific">Flavilitoribacter nigricans (strain ATCC 23147 / DSM 23189 / NBRC 102662 / NCIMB 1420 / SS-2)</name>
    <name type="common">Lewinella nigricans</name>
    <dbReference type="NCBI Taxonomy" id="1122177"/>
    <lineage>
        <taxon>Bacteria</taxon>
        <taxon>Pseudomonadati</taxon>
        <taxon>Bacteroidota</taxon>
        <taxon>Saprospiria</taxon>
        <taxon>Saprospirales</taxon>
        <taxon>Lewinellaceae</taxon>
        <taxon>Flavilitoribacter</taxon>
    </lineage>
</organism>
<dbReference type="Pfam" id="PF00534">
    <property type="entry name" value="Glycos_transf_1"/>
    <property type="match status" value="1"/>
</dbReference>
<dbReference type="InterPro" id="IPR001296">
    <property type="entry name" value="Glyco_trans_1"/>
</dbReference>
<sequence>MRIAVNTRFLLKDRLEGIGWYTHEVLRRLVEQHPEHDFIFFFDRPFAPEFIFGPNVEAVVLYPPARHYVLWWWWFEIAVPRALRRHRADVFLSFDGYCSLQTEVPTLMVTHDIAHVHYPDQIPGWARHYYHRFVPRYLQRADRIVTVSEFVRQDILRHYSPTAEKIIIAGNGCKSVFHPVPAERQTIVREKYSNGKPYFFYLGALHPRKNIERLIRAFGRFKQEQGGDIQLLIGGRLAWQSAAIKQTWERSEVRDDIHWLGYVPDSELPDLLGSALALTYVSLFEGFGVPLLEAMHAEVPVITSNVSSMPEVAGDAALLVDPESETAIAEAMRQIATDAKLRRRLIEAGKKQRAQYSWDKTADIIWRTLKDLQR</sequence>
<dbReference type="CDD" id="cd03809">
    <property type="entry name" value="GT4_MtfB-like"/>
    <property type="match status" value="1"/>
</dbReference>
<dbReference type="InterPro" id="IPR028098">
    <property type="entry name" value="Glyco_trans_4-like_N"/>
</dbReference>
<evidence type="ECO:0000256" key="1">
    <source>
        <dbReference type="ARBA" id="ARBA00022679"/>
    </source>
</evidence>
<dbReference type="FunFam" id="3.40.50.2000:FF:000119">
    <property type="entry name" value="Glycosyl transferase group 1"/>
    <property type="match status" value="1"/>
</dbReference>
<feature type="domain" description="Glycosyltransferase subfamily 4-like N-terminal" evidence="3">
    <location>
        <begin position="17"/>
        <end position="172"/>
    </location>
</feature>
<proteinExistence type="predicted"/>
<evidence type="ECO:0000259" key="2">
    <source>
        <dbReference type="Pfam" id="PF00534"/>
    </source>
</evidence>
<dbReference type="Proteomes" id="UP000223913">
    <property type="component" value="Unassembled WGS sequence"/>
</dbReference>